<dbReference type="RefSeq" id="WP_394319114.1">
    <property type="nucleotide sequence ID" value="NZ_JBHMQU010000023.1"/>
</dbReference>
<evidence type="ECO:0000256" key="2">
    <source>
        <dbReference type="ARBA" id="ARBA00023054"/>
    </source>
</evidence>
<keyword evidence="6" id="KW-1185">Reference proteome</keyword>
<name>A0ABV6T6V3_9RHOB</name>
<feature type="domain" description="YbhG-like alpha-helical hairpin" evidence="4">
    <location>
        <begin position="64"/>
        <end position="192"/>
    </location>
</feature>
<dbReference type="Gene3D" id="1.10.287.470">
    <property type="entry name" value="Helix hairpin bin"/>
    <property type="match status" value="3"/>
</dbReference>
<feature type="compositionally biased region" description="Polar residues" evidence="3">
    <location>
        <begin position="130"/>
        <end position="139"/>
    </location>
</feature>
<dbReference type="Gene3D" id="2.40.30.170">
    <property type="match status" value="1"/>
</dbReference>
<dbReference type="Pfam" id="PF25881">
    <property type="entry name" value="HH_YBHG"/>
    <property type="match status" value="1"/>
</dbReference>
<keyword evidence="2" id="KW-0175">Coiled coil</keyword>
<evidence type="ECO:0000256" key="1">
    <source>
        <dbReference type="ARBA" id="ARBA00004196"/>
    </source>
</evidence>
<accession>A0ABV6T6V3</accession>
<feature type="region of interest" description="Disordered" evidence="3">
    <location>
        <begin position="113"/>
        <end position="139"/>
    </location>
</feature>
<dbReference type="EMBL" id="JBHMQU010000023">
    <property type="protein sequence ID" value="MFC0811708.1"/>
    <property type="molecule type" value="Genomic_DNA"/>
</dbReference>
<evidence type="ECO:0000313" key="5">
    <source>
        <dbReference type="EMBL" id="MFC0811708.1"/>
    </source>
</evidence>
<organism evidence="5 6">
    <name type="scientific">Paracoccus panacisoli</name>
    <dbReference type="NCBI Taxonomy" id="1510163"/>
    <lineage>
        <taxon>Bacteria</taxon>
        <taxon>Pseudomonadati</taxon>
        <taxon>Pseudomonadota</taxon>
        <taxon>Alphaproteobacteria</taxon>
        <taxon>Rhodobacterales</taxon>
        <taxon>Paracoccaceae</taxon>
        <taxon>Paracoccus</taxon>
    </lineage>
</organism>
<dbReference type="PANTHER" id="PTHR32347:SF23">
    <property type="entry name" value="BLL5650 PROTEIN"/>
    <property type="match status" value="1"/>
</dbReference>
<proteinExistence type="predicted"/>
<dbReference type="Proteomes" id="UP001589920">
    <property type="component" value="Unassembled WGS sequence"/>
</dbReference>
<dbReference type="Gene3D" id="2.40.50.100">
    <property type="match status" value="2"/>
</dbReference>
<comment type="subcellular location">
    <subcellularLocation>
        <location evidence="1">Cell envelope</location>
    </subcellularLocation>
</comment>
<comment type="caution">
    <text evidence="5">The sequence shown here is derived from an EMBL/GenBank/DDBJ whole genome shotgun (WGS) entry which is preliminary data.</text>
</comment>
<reference evidence="5 6" key="1">
    <citation type="submission" date="2024-09" db="EMBL/GenBank/DDBJ databases">
        <authorList>
            <person name="Sun Q."/>
            <person name="Mori K."/>
        </authorList>
    </citation>
    <scope>NUCLEOTIDE SEQUENCE [LARGE SCALE GENOMIC DNA]</scope>
    <source>
        <strain evidence="5 6">KCTC 42086</strain>
    </source>
</reference>
<protein>
    <submittedName>
        <fullName evidence="5">HlyD family secretion protein</fullName>
    </submittedName>
</protein>
<gene>
    <name evidence="5" type="ORF">ACFHYO_06215</name>
</gene>
<evidence type="ECO:0000259" key="4">
    <source>
        <dbReference type="Pfam" id="PF25881"/>
    </source>
</evidence>
<feature type="compositionally biased region" description="Basic and acidic residues" evidence="3">
    <location>
        <begin position="115"/>
        <end position="127"/>
    </location>
</feature>
<dbReference type="InterPro" id="IPR059052">
    <property type="entry name" value="HH_YbhG-like"/>
</dbReference>
<evidence type="ECO:0000256" key="3">
    <source>
        <dbReference type="SAM" id="MobiDB-lite"/>
    </source>
</evidence>
<sequence>MADALCSLPLIAALLARCAPPPPLATGYVDGEYVQAAPLATARIAEVMVRRGDVLRAGQVLARMDTADAQGRLDGAEARLLRAQSELADLSQGSRPEELAALEAAVTAARTAAEQARDDAAREERLSARGVSSRSQSETLRSAADVASAQLAQAEARLAAARLPARADRIAAARAAVAEAEAARDTARWQLDQRSIRADAPGVVSDNIREPGEIAGPAAPVVSWLPDGAVRLRVYVPEPALSSVSVGTRLAVSCDGCAPQTARVTWIADMAEFTPPVIYSRESRQKLVYMVEAAPEAPSTLKPGQIVEVRTAP</sequence>
<dbReference type="SUPFAM" id="SSF111369">
    <property type="entry name" value="HlyD-like secretion proteins"/>
    <property type="match status" value="1"/>
</dbReference>
<dbReference type="PANTHER" id="PTHR32347">
    <property type="entry name" value="EFFLUX SYSTEM COMPONENT YKNX-RELATED"/>
    <property type="match status" value="1"/>
</dbReference>
<dbReference type="InterPro" id="IPR050465">
    <property type="entry name" value="UPF0194_transport"/>
</dbReference>
<evidence type="ECO:0000313" key="6">
    <source>
        <dbReference type="Proteomes" id="UP001589920"/>
    </source>
</evidence>